<proteinExistence type="predicted"/>
<evidence type="ECO:0000256" key="1">
    <source>
        <dbReference type="SAM" id="MobiDB-lite"/>
    </source>
</evidence>
<feature type="compositionally biased region" description="Polar residues" evidence="1">
    <location>
        <begin position="63"/>
        <end position="77"/>
    </location>
</feature>
<sequence length="410" mass="47103">MHYTPLDEFSKSKWSLSSFSTRKLRLRIATVAMLMVVAVLLWTQAPPIPLAYYRGRLPFNKASTQESPEGEVSSSQELHGKEHSTQDSHVRGIPSEDLATFARHAINNTVVIVPVNTGMLQFAENLLCSLEAISFDTSDLVFWALDEGAKRALDSKNRTTYYDSRLWSVSSDENKHGNTGDYRRMMKERPWFFIDLLSAGYDMLMLDADIVFWRSPLLLVPNKNEKVDIVYSTDARDFYTEHNAFDDARRRGDLFPPICNGLFWMRSSKDNIGLWSHMLDVFESTDPETQNFRDNVFMDDQRGMDVMLNDKGRAKIVEPYPEGITQDMLPAENNNATLNVRLLDQTEVANGQLVMFHEKKYLKKLAKLRATGKERIAVHMNWDTGAVTKEDGAKQKNIWYWDGEKCKYPK</sequence>
<evidence type="ECO:0000313" key="5">
    <source>
        <dbReference type="Proteomes" id="UP000078544"/>
    </source>
</evidence>
<protein>
    <recommendedName>
        <fullName evidence="3">Nucleotide-diphospho-sugar transferase domain-containing protein</fullName>
    </recommendedName>
</protein>
<evidence type="ECO:0000256" key="2">
    <source>
        <dbReference type="SAM" id="Phobius"/>
    </source>
</evidence>
<evidence type="ECO:0000259" key="3">
    <source>
        <dbReference type="Pfam" id="PF03407"/>
    </source>
</evidence>
<dbReference type="Proteomes" id="UP000078544">
    <property type="component" value="Unassembled WGS sequence"/>
</dbReference>
<organism evidence="4 5">
    <name type="scientific">Moelleriella libera RCEF 2490</name>
    <dbReference type="NCBI Taxonomy" id="1081109"/>
    <lineage>
        <taxon>Eukaryota</taxon>
        <taxon>Fungi</taxon>
        <taxon>Dikarya</taxon>
        <taxon>Ascomycota</taxon>
        <taxon>Pezizomycotina</taxon>
        <taxon>Sordariomycetes</taxon>
        <taxon>Hypocreomycetidae</taxon>
        <taxon>Hypocreales</taxon>
        <taxon>Clavicipitaceae</taxon>
        <taxon>Moelleriella</taxon>
    </lineage>
</organism>
<dbReference type="PANTHER" id="PTHR47032:SF1">
    <property type="entry name" value="UDP-D-XYLOSE:L-FUCOSE ALPHA-1,3-D-XYLOSYLTRANSFERASE-RELATED"/>
    <property type="match status" value="1"/>
</dbReference>
<dbReference type="AlphaFoldDB" id="A0A167W3H7"/>
<dbReference type="GO" id="GO:0016757">
    <property type="term" value="F:glycosyltransferase activity"/>
    <property type="evidence" value="ECO:0007669"/>
    <property type="project" value="TreeGrafter"/>
</dbReference>
<feature type="transmembrane region" description="Helical" evidence="2">
    <location>
        <begin position="24"/>
        <end position="42"/>
    </location>
</feature>
<feature type="region of interest" description="Disordered" evidence="1">
    <location>
        <begin position="63"/>
        <end position="90"/>
    </location>
</feature>
<keyword evidence="2" id="KW-0812">Transmembrane</keyword>
<keyword evidence="5" id="KW-1185">Reference proteome</keyword>
<dbReference type="GO" id="GO:0005794">
    <property type="term" value="C:Golgi apparatus"/>
    <property type="evidence" value="ECO:0007669"/>
    <property type="project" value="TreeGrafter"/>
</dbReference>
<feature type="domain" description="Nucleotide-diphospho-sugar transferase" evidence="3">
    <location>
        <begin position="139"/>
        <end position="390"/>
    </location>
</feature>
<reference evidence="4 5" key="1">
    <citation type="journal article" date="2016" name="Genome Biol. Evol.">
        <title>Divergent and convergent evolution of fungal pathogenicity.</title>
        <authorList>
            <person name="Shang Y."/>
            <person name="Xiao G."/>
            <person name="Zheng P."/>
            <person name="Cen K."/>
            <person name="Zhan S."/>
            <person name="Wang C."/>
        </authorList>
    </citation>
    <scope>NUCLEOTIDE SEQUENCE [LARGE SCALE GENOMIC DNA]</scope>
    <source>
        <strain evidence="4 5">RCEF 2490</strain>
    </source>
</reference>
<dbReference type="PANTHER" id="PTHR47032">
    <property type="entry name" value="UDP-D-XYLOSE:L-FUCOSE ALPHA-1,3-D-XYLOSYLTRANSFERASE-RELATED"/>
    <property type="match status" value="1"/>
</dbReference>
<dbReference type="EMBL" id="AZGY01000030">
    <property type="protein sequence ID" value="KZZ88356.1"/>
    <property type="molecule type" value="Genomic_DNA"/>
</dbReference>
<dbReference type="InterPro" id="IPR005069">
    <property type="entry name" value="Nucl-diP-sugar_transferase"/>
</dbReference>
<dbReference type="Pfam" id="PF03407">
    <property type="entry name" value="Nucleotid_trans"/>
    <property type="match status" value="1"/>
</dbReference>
<accession>A0A167W3H7</accession>
<gene>
    <name evidence="4" type="ORF">AAL_08119</name>
</gene>
<comment type="caution">
    <text evidence="4">The sequence shown here is derived from an EMBL/GenBank/DDBJ whole genome shotgun (WGS) entry which is preliminary data.</text>
</comment>
<evidence type="ECO:0000313" key="4">
    <source>
        <dbReference type="EMBL" id="KZZ88356.1"/>
    </source>
</evidence>
<dbReference type="InterPro" id="IPR052636">
    <property type="entry name" value="UDP-D-xylose:L-fucose_XylT"/>
</dbReference>
<dbReference type="OrthoDB" id="2019572at2759"/>
<keyword evidence="2" id="KW-0472">Membrane</keyword>
<name>A0A167W3H7_9HYPO</name>
<feature type="compositionally biased region" description="Basic and acidic residues" evidence="1">
    <location>
        <begin position="78"/>
        <end position="90"/>
    </location>
</feature>
<keyword evidence="2" id="KW-1133">Transmembrane helix</keyword>